<name>A0AAD8RKC4_LOLMU</name>
<dbReference type="EMBL" id="JAUUTY010000005">
    <property type="protein sequence ID" value="KAK1626960.1"/>
    <property type="molecule type" value="Genomic_DNA"/>
</dbReference>
<dbReference type="PANTHER" id="PTHR33065">
    <property type="entry name" value="OS07G0486400 PROTEIN"/>
    <property type="match status" value="1"/>
</dbReference>
<comment type="caution">
    <text evidence="3">The sequence shown here is derived from an EMBL/GenBank/DDBJ whole genome shotgun (WGS) entry which is preliminary data.</text>
</comment>
<proteinExistence type="predicted"/>
<sequence>MELIESGLAEMEIYLGGESSAKTRSTKKNVTKPRRFGLTRTGMPKTDRRPPQIRKTDEHRGEVQEPAPPTEEQEEEDDAAPPTEEQEVEDYRKYWESCFGRRHGSYDAETSLPPMYCATGTIPPDALPDSSLQFFSIKVADLSGLSWPLQVHGFVAARDSVDRRRNYLFRCSRDNCQTLTEKDPFLRLTGPSRAVLMIDPVAIEVQLKVKTTEESQDDEVLALACFKFRETYPLIDGLRACIPRQRCMLEFALAVLGSSLESTVGVRLVDGSWPDQCAGLIVCNTDKVKEGRMVLLDFKDGKLPTSSDGTVELSRRIVSVSYPAGKLFVSVEASRYGFSAQDTVNFGMKRSGTSTCTCDLVFCKMEVTVTWSLVSIYR</sequence>
<feature type="compositionally biased region" description="Acidic residues" evidence="1">
    <location>
        <begin position="71"/>
        <end position="87"/>
    </location>
</feature>
<accession>A0AAD8RKC4</accession>
<reference evidence="3" key="1">
    <citation type="submission" date="2023-07" db="EMBL/GenBank/DDBJ databases">
        <title>A chromosome-level genome assembly of Lolium multiflorum.</title>
        <authorList>
            <person name="Chen Y."/>
            <person name="Copetti D."/>
            <person name="Kolliker R."/>
            <person name="Studer B."/>
        </authorList>
    </citation>
    <scope>NUCLEOTIDE SEQUENCE</scope>
    <source>
        <strain evidence="3">02402/16</strain>
        <tissue evidence="3">Leaf</tissue>
    </source>
</reference>
<evidence type="ECO:0000313" key="4">
    <source>
        <dbReference type="Proteomes" id="UP001231189"/>
    </source>
</evidence>
<keyword evidence="4" id="KW-1185">Reference proteome</keyword>
<gene>
    <name evidence="3" type="ORF">QYE76_001275</name>
</gene>
<dbReference type="Proteomes" id="UP001231189">
    <property type="component" value="Unassembled WGS sequence"/>
</dbReference>
<feature type="compositionally biased region" description="Basic and acidic residues" evidence="1">
    <location>
        <begin position="45"/>
        <end position="63"/>
    </location>
</feature>
<organism evidence="3 4">
    <name type="scientific">Lolium multiflorum</name>
    <name type="common">Italian ryegrass</name>
    <name type="synonym">Lolium perenne subsp. multiflorum</name>
    <dbReference type="NCBI Taxonomy" id="4521"/>
    <lineage>
        <taxon>Eukaryota</taxon>
        <taxon>Viridiplantae</taxon>
        <taxon>Streptophyta</taxon>
        <taxon>Embryophyta</taxon>
        <taxon>Tracheophyta</taxon>
        <taxon>Spermatophyta</taxon>
        <taxon>Magnoliopsida</taxon>
        <taxon>Liliopsida</taxon>
        <taxon>Poales</taxon>
        <taxon>Poaceae</taxon>
        <taxon>BOP clade</taxon>
        <taxon>Pooideae</taxon>
        <taxon>Poodae</taxon>
        <taxon>Poeae</taxon>
        <taxon>Poeae Chloroplast Group 2 (Poeae type)</taxon>
        <taxon>Loliodinae</taxon>
        <taxon>Loliinae</taxon>
        <taxon>Lolium</taxon>
    </lineage>
</organism>
<dbReference type="PANTHER" id="PTHR33065:SF128">
    <property type="entry name" value="DUF6598 DOMAIN-CONTAINING PROTEIN"/>
    <property type="match status" value="1"/>
</dbReference>
<dbReference type="Pfam" id="PF20241">
    <property type="entry name" value="DUF6598"/>
    <property type="match status" value="1"/>
</dbReference>
<dbReference type="InterPro" id="IPR046533">
    <property type="entry name" value="DUF6598"/>
</dbReference>
<evidence type="ECO:0000256" key="1">
    <source>
        <dbReference type="SAM" id="MobiDB-lite"/>
    </source>
</evidence>
<feature type="region of interest" description="Disordered" evidence="1">
    <location>
        <begin position="15"/>
        <end position="87"/>
    </location>
</feature>
<feature type="domain" description="DUF6598" evidence="2">
    <location>
        <begin position="131"/>
        <end position="369"/>
    </location>
</feature>
<feature type="compositionally biased region" description="Basic residues" evidence="1">
    <location>
        <begin position="24"/>
        <end position="37"/>
    </location>
</feature>
<protein>
    <recommendedName>
        <fullName evidence="2">DUF6598 domain-containing protein</fullName>
    </recommendedName>
</protein>
<evidence type="ECO:0000313" key="3">
    <source>
        <dbReference type="EMBL" id="KAK1626960.1"/>
    </source>
</evidence>
<evidence type="ECO:0000259" key="2">
    <source>
        <dbReference type="Pfam" id="PF20241"/>
    </source>
</evidence>
<dbReference type="AlphaFoldDB" id="A0AAD8RKC4"/>